<accession>A0ABZ1W3Q2</accession>
<dbReference type="EMBL" id="CP108482">
    <property type="protein sequence ID" value="WUS55452.1"/>
    <property type="molecule type" value="Genomic_DNA"/>
</dbReference>
<sequence length="139" mass="15016">MEVPVLTFGPAPETLPCTHTDLREWLPDDPFGVRLVATGHHFDAVKVPDPLARAVVAALGGHETSFIEDLSEGSCLWLVTPGSIDAPTAARNGYAVLSVGWHIGVPGRQGTTRRQWNGPHPRLTQPCLLQQAIERATQP</sequence>
<proteinExistence type="predicted"/>
<dbReference type="RefSeq" id="WP_329499887.1">
    <property type="nucleotide sequence ID" value="NZ_CP108460.1"/>
</dbReference>
<organism evidence="1 2">
    <name type="scientific">Kitasatospora herbaricolor</name>
    <dbReference type="NCBI Taxonomy" id="68217"/>
    <lineage>
        <taxon>Bacteria</taxon>
        <taxon>Bacillati</taxon>
        <taxon>Actinomycetota</taxon>
        <taxon>Actinomycetes</taxon>
        <taxon>Kitasatosporales</taxon>
        <taxon>Streptomycetaceae</taxon>
        <taxon>Kitasatospora</taxon>
    </lineage>
</organism>
<evidence type="ECO:0000313" key="1">
    <source>
        <dbReference type="EMBL" id="WUS55452.1"/>
    </source>
</evidence>
<protein>
    <submittedName>
        <fullName evidence="1">Uncharacterized protein</fullName>
    </submittedName>
</protein>
<gene>
    <name evidence="1" type="ORF">OG469_07960</name>
</gene>
<reference evidence="1 2" key="1">
    <citation type="submission" date="2022-10" db="EMBL/GenBank/DDBJ databases">
        <title>The complete genomes of actinobacterial strains from the NBC collection.</title>
        <authorList>
            <person name="Joergensen T.S."/>
            <person name="Alvarez Arevalo M."/>
            <person name="Sterndorff E.B."/>
            <person name="Faurdal D."/>
            <person name="Vuksanovic O."/>
            <person name="Mourched A.-S."/>
            <person name="Charusanti P."/>
            <person name="Shaw S."/>
            <person name="Blin K."/>
            <person name="Weber T."/>
        </authorList>
    </citation>
    <scope>NUCLEOTIDE SEQUENCE [LARGE SCALE GENOMIC DNA]</scope>
    <source>
        <strain evidence="1 2">NBC_01247</strain>
    </source>
</reference>
<name>A0ABZ1W3Q2_9ACTN</name>
<evidence type="ECO:0000313" key="2">
    <source>
        <dbReference type="Proteomes" id="UP001432014"/>
    </source>
</evidence>
<keyword evidence="2" id="KW-1185">Reference proteome</keyword>
<dbReference type="Proteomes" id="UP001432014">
    <property type="component" value="Chromosome"/>
</dbReference>